<keyword evidence="2" id="KW-1185">Reference proteome</keyword>
<dbReference type="AlphaFoldDB" id="I4APJ4"/>
<dbReference type="OrthoDB" id="675330at2"/>
<proteinExistence type="predicted"/>
<dbReference type="HOGENOM" id="CLU_112450_0_1_10"/>
<name>I4APJ4_BERLS</name>
<organism evidence="1 2">
    <name type="scientific">Bernardetia litoralis (strain ATCC 23117 / DSM 6794 / NBRC 15988 / NCIMB 1366 / Fx l1 / Sio-4)</name>
    <name type="common">Flexibacter litoralis</name>
    <dbReference type="NCBI Taxonomy" id="880071"/>
    <lineage>
        <taxon>Bacteria</taxon>
        <taxon>Pseudomonadati</taxon>
        <taxon>Bacteroidota</taxon>
        <taxon>Cytophagia</taxon>
        <taxon>Cytophagales</taxon>
        <taxon>Bernardetiaceae</taxon>
        <taxon>Bernardetia</taxon>
    </lineage>
</organism>
<protein>
    <submittedName>
        <fullName evidence="1">Uncharacterized protein</fullName>
    </submittedName>
</protein>
<dbReference type="PATRIC" id="fig|880071.3.peg.3567"/>
<dbReference type="Proteomes" id="UP000006054">
    <property type="component" value="Chromosome"/>
</dbReference>
<accession>I4APJ4</accession>
<evidence type="ECO:0000313" key="2">
    <source>
        <dbReference type="Proteomes" id="UP000006054"/>
    </source>
</evidence>
<dbReference type="EMBL" id="CP003345">
    <property type="protein sequence ID" value="AFM05879.1"/>
    <property type="molecule type" value="Genomic_DNA"/>
</dbReference>
<gene>
    <name evidence="1" type="ordered locus">Fleli_3560</name>
</gene>
<dbReference type="eggNOG" id="ENOG50331PZ">
    <property type="taxonomic scope" value="Bacteria"/>
</dbReference>
<sequence length="157" mass="18688" precursor="true">MKNQFYILSLLFVFLSISVFAQKGRGHDIEMSEQLKAMRVAMITQNLNLSSDEAAKFFPIYNEYSTKRENIKKQLKENRKEGKDLTSTKLEASFKQSFELREQELTLDKLYFEKFKTVISVEKIMELYRTERDFRRMLLKELSKRGEHNKSDDEANH</sequence>
<dbReference type="RefSeq" id="WP_014799304.1">
    <property type="nucleotide sequence ID" value="NC_018018.1"/>
</dbReference>
<dbReference type="STRING" id="880071.Fleli_3560"/>
<dbReference type="KEGG" id="fli:Fleli_3560"/>
<reference evidence="2" key="1">
    <citation type="submission" date="2012-06" db="EMBL/GenBank/DDBJ databases">
        <title>The complete genome of Flexibacter litoralis DSM 6794.</title>
        <authorList>
            <person name="Lucas S."/>
            <person name="Copeland A."/>
            <person name="Lapidus A."/>
            <person name="Glavina del Rio T."/>
            <person name="Dalin E."/>
            <person name="Tice H."/>
            <person name="Bruce D."/>
            <person name="Goodwin L."/>
            <person name="Pitluck S."/>
            <person name="Peters L."/>
            <person name="Ovchinnikova G."/>
            <person name="Lu M."/>
            <person name="Kyrpides N."/>
            <person name="Mavromatis K."/>
            <person name="Ivanova N."/>
            <person name="Brettin T."/>
            <person name="Detter J.C."/>
            <person name="Han C."/>
            <person name="Larimer F."/>
            <person name="Land M."/>
            <person name="Hauser L."/>
            <person name="Markowitz V."/>
            <person name="Cheng J.-F."/>
            <person name="Hugenholtz P."/>
            <person name="Woyke T."/>
            <person name="Wu D."/>
            <person name="Spring S."/>
            <person name="Lang E."/>
            <person name="Kopitz M."/>
            <person name="Brambilla E."/>
            <person name="Klenk H.-P."/>
            <person name="Eisen J.A."/>
        </authorList>
    </citation>
    <scope>NUCLEOTIDE SEQUENCE [LARGE SCALE GENOMIC DNA]</scope>
    <source>
        <strain evidence="2">ATCC 23117 / DSM 6794 / NBRC 15988 / NCIMB 1366 / Sio-4</strain>
    </source>
</reference>
<evidence type="ECO:0000313" key="1">
    <source>
        <dbReference type="EMBL" id="AFM05879.1"/>
    </source>
</evidence>